<keyword evidence="1" id="KW-0472">Membrane</keyword>
<evidence type="ECO:0000313" key="2">
    <source>
        <dbReference type="EMBL" id="CAL1285794.1"/>
    </source>
</evidence>
<evidence type="ECO:0000313" key="3">
    <source>
        <dbReference type="Proteomes" id="UP001497382"/>
    </source>
</evidence>
<organism evidence="2 3">
    <name type="scientific">Larinioides sclopetarius</name>
    <dbReference type="NCBI Taxonomy" id="280406"/>
    <lineage>
        <taxon>Eukaryota</taxon>
        <taxon>Metazoa</taxon>
        <taxon>Ecdysozoa</taxon>
        <taxon>Arthropoda</taxon>
        <taxon>Chelicerata</taxon>
        <taxon>Arachnida</taxon>
        <taxon>Araneae</taxon>
        <taxon>Araneomorphae</taxon>
        <taxon>Entelegynae</taxon>
        <taxon>Araneoidea</taxon>
        <taxon>Araneidae</taxon>
        <taxon>Larinioides</taxon>
    </lineage>
</organism>
<name>A0AAV2ARG7_9ARAC</name>
<feature type="transmembrane region" description="Helical" evidence="1">
    <location>
        <begin position="83"/>
        <end position="104"/>
    </location>
</feature>
<reference evidence="2 3" key="1">
    <citation type="submission" date="2024-04" db="EMBL/GenBank/DDBJ databases">
        <authorList>
            <person name="Rising A."/>
            <person name="Reimegard J."/>
            <person name="Sonavane S."/>
            <person name="Akerstrom W."/>
            <person name="Nylinder S."/>
            <person name="Hedman E."/>
            <person name="Kallberg Y."/>
        </authorList>
    </citation>
    <scope>NUCLEOTIDE SEQUENCE [LARGE SCALE GENOMIC DNA]</scope>
</reference>
<evidence type="ECO:0000256" key="1">
    <source>
        <dbReference type="SAM" id="Phobius"/>
    </source>
</evidence>
<dbReference type="EMBL" id="CAXIEN010000195">
    <property type="protein sequence ID" value="CAL1285794.1"/>
    <property type="molecule type" value="Genomic_DNA"/>
</dbReference>
<sequence>MGPESGRLACQQMGRKIWTGVRIERLIEKPTAACIAHGGTLLSARTPCCCNGERKGERLFSECVSFDVVRSVLGALVRVRQKYVSMLVLSVLSCGFLMLIINRVSDNIQCQSVKKWDIFLKMIIVFHHLMTSFFSKTSSITSQIALPSPYSPPNRLLELNMSPPTSVLPRTISPRPAHSVNVIIPNPWYPSIVKSTSWGKLVTSQSGRYCLKGVVQKGKDSI</sequence>
<accession>A0AAV2ARG7</accession>
<gene>
    <name evidence="2" type="ORF">LARSCL_LOCUS13923</name>
</gene>
<dbReference type="Proteomes" id="UP001497382">
    <property type="component" value="Unassembled WGS sequence"/>
</dbReference>
<protein>
    <recommendedName>
        <fullName evidence="4">SRCR domain-containing protein</fullName>
    </recommendedName>
</protein>
<keyword evidence="3" id="KW-1185">Reference proteome</keyword>
<dbReference type="AlphaFoldDB" id="A0AAV2ARG7"/>
<evidence type="ECO:0008006" key="4">
    <source>
        <dbReference type="Google" id="ProtNLM"/>
    </source>
</evidence>
<proteinExistence type="predicted"/>
<keyword evidence="1" id="KW-1133">Transmembrane helix</keyword>
<keyword evidence="1" id="KW-0812">Transmembrane</keyword>
<comment type="caution">
    <text evidence="2">The sequence shown here is derived from an EMBL/GenBank/DDBJ whole genome shotgun (WGS) entry which is preliminary data.</text>
</comment>